<dbReference type="Gramene" id="ONH90247">
    <property type="protein sequence ID" value="ONH90247"/>
    <property type="gene ID" value="PRUPE_8G042300"/>
</dbReference>
<evidence type="ECO:0000313" key="1">
    <source>
        <dbReference type="EMBL" id="ONH90247.1"/>
    </source>
</evidence>
<keyword evidence="2" id="KW-1185">Reference proteome</keyword>
<name>A0A251MSV9_PRUPE</name>
<gene>
    <name evidence="1" type="ORF">PRUPE_8G042300</name>
</gene>
<organism evidence="1 2">
    <name type="scientific">Prunus persica</name>
    <name type="common">Peach</name>
    <name type="synonym">Amygdalus persica</name>
    <dbReference type="NCBI Taxonomy" id="3760"/>
    <lineage>
        <taxon>Eukaryota</taxon>
        <taxon>Viridiplantae</taxon>
        <taxon>Streptophyta</taxon>
        <taxon>Embryophyta</taxon>
        <taxon>Tracheophyta</taxon>
        <taxon>Spermatophyta</taxon>
        <taxon>Magnoliopsida</taxon>
        <taxon>eudicotyledons</taxon>
        <taxon>Gunneridae</taxon>
        <taxon>Pentapetalae</taxon>
        <taxon>rosids</taxon>
        <taxon>fabids</taxon>
        <taxon>Rosales</taxon>
        <taxon>Rosaceae</taxon>
        <taxon>Amygdaloideae</taxon>
        <taxon>Amygdaleae</taxon>
        <taxon>Prunus</taxon>
    </lineage>
</organism>
<reference evidence="1 2" key="1">
    <citation type="journal article" date="2013" name="Nat. Genet.">
        <title>The high-quality draft genome of peach (Prunus persica) identifies unique patterns of genetic diversity, domestication and genome evolution.</title>
        <authorList>
            <consortium name="International Peach Genome Initiative"/>
            <person name="Verde I."/>
            <person name="Abbott A.G."/>
            <person name="Scalabrin S."/>
            <person name="Jung S."/>
            <person name="Shu S."/>
            <person name="Marroni F."/>
            <person name="Zhebentyayeva T."/>
            <person name="Dettori M.T."/>
            <person name="Grimwood J."/>
            <person name="Cattonaro F."/>
            <person name="Zuccolo A."/>
            <person name="Rossini L."/>
            <person name="Jenkins J."/>
            <person name="Vendramin E."/>
            <person name="Meisel L.A."/>
            <person name="Decroocq V."/>
            <person name="Sosinski B."/>
            <person name="Prochnik S."/>
            <person name="Mitros T."/>
            <person name="Policriti A."/>
            <person name="Cipriani G."/>
            <person name="Dondini L."/>
            <person name="Ficklin S."/>
            <person name="Goodstein D.M."/>
            <person name="Xuan P."/>
            <person name="Del Fabbro C."/>
            <person name="Aramini V."/>
            <person name="Copetti D."/>
            <person name="Gonzalez S."/>
            <person name="Horner D.S."/>
            <person name="Falchi R."/>
            <person name="Lucas S."/>
            <person name="Mica E."/>
            <person name="Maldonado J."/>
            <person name="Lazzari B."/>
            <person name="Bielenberg D."/>
            <person name="Pirona R."/>
            <person name="Miculan M."/>
            <person name="Barakat A."/>
            <person name="Testolin R."/>
            <person name="Stella A."/>
            <person name="Tartarini S."/>
            <person name="Tonutti P."/>
            <person name="Arus P."/>
            <person name="Orellana A."/>
            <person name="Wells C."/>
            <person name="Main D."/>
            <person name="Vizzotto G."/>
            <person name="Silva H."/>
            <person name="Salamini F."/>
            <person name="Schmutz J."/>
            <person name="Morgante M."/>
            <person name="Rokhsar D.S."/>
        </authorList>
    </citation>
    <scope>NUCLEOTIDE SEQUENCE [LARGE SCALE GENOMIC DNA]</scope>
    <source>
        <strain evidence="2">cv. Nemared</strain>
    </source>
</reference>
<evidence type="ECO:0000313" key="2">
    <source>
        <dbReference type="Proteomes" id="UP000006882"/>
    </source>
</evidence>
<protein>
    <submittedName>
        <fullName evidence="1">Uncharacterized protein</fullName>
    </submittedName>
</protein>
<dbReference type="EMBL" id="CM007658">
    <property type="protein sequence ID" value="ONH90247.1"/>
    <property type="molecule type" value="Genomic_DNA"/>
</dbReference>
<sequence>MFEHYHLHPLNTLSGKFNASVIKEFYSNFPVDPKGSNYQIVVHIYYAYCSSTICCQSGFRFSVLLWLRL</sequence>
<dbReference type="AlphaFoldDB" id="A0A251MSV9"/>
<accession>A0A251MSV9</accession>
<dbReference type="Proteomes" id="UP000006882">
    <property type="component" value="Chromosome G8"/>
</dbReference>
<proteinExistence type="predicted"/>